<feature type="repeat" description="TPR" evidence="3">
    <location>
        <begin position="277"/>
        <end position="310"/>
    </location>
</feature>
<feature type="repeat" description="TPR" evidence="3">
    <location>
        <begin position="209"/>
        <end position="242"/>
    </location>
</feature>
<keyword evidence="1" id="KW-0677">Repeat</keyword>
<evidence type="ECO:0000256" key="1">
    <source>
        <dbReference type="ARBA" id="ARBA00022737"/>
    </source>
</evidence>
<dbReference type="PANTHER" id="PTHR44858">
    <property type="entry name" value="TETRATRICOPEPTIDE REPEAT PROTEIN 6"/>
    <property type="match status" value="1"/>
</dbReference>
<dbReference type="Pfam" id="PF13424">
    <property type="entry name" value="TPR_12"/>
    <property type="match status" value="1"/>
</dbReference>
<dbReference type="Pfam" id="PF13181">
    <property type="entry name" value="TPR_8"/>
    <property type="match status" value="1"/>
</dbReference>
<dbReference type="InterPro" id="IPR013105">
    <property type="entry name" value="TPR_2"/>
</dbReference>
<dbReference type="PROSITE" id="PS50293">
    <property type="entry name" value="TPR_REGION"/>
    <property type="match status" value="4"/>
</dbReference>
<dbReference type="Pfam" id="PF00515">
    <property type="entry name" value="TPR_1"/>
    <property type="match status" value="1"/>
</dbReference>
<dbReference type="GO" id="GO:0009279">
    <property type="term" value="C:cell outer membrane"/>
    <property type="evidence" value="ECO:0007669"/>
    <property type="project" value="TreeGrafter"/>
</dbReference>
<dbReference type="Gene3D" id="1.25.40.10">
    <property type="entry name" value="Tetratricopeptide repeat domain"/>
    <property type="match status" value="4"/>
</dbReference>
<feature type="repeat" description="TPR" evidence="3">
    <location>
        <begin position="488"/>
        <end position="521"/>
    </location>
</feature>
<gene>
    <name evidence="4" type="ORF">ENK44_09350</name>
</gene>
<feature type="repeat" description="TPR" evidence="3">
    <location>
        <begin position="243"/>
        <end position="276"/>
    </location>
</feature>
<dbReference type="GO" id="GO:0046813">
    <property type="term" value="P:receptor-mediated virion attachment to host cell"/>
    <property type="evidence" value="ECO:0007669"/>
    <property type="project" value="TreeGrafter"/>
</dbReference>
<dbReference type="PROSITE" id="PS50005">
    <property type="entry name" value="TPR"/>
    <property type="match status" value="7"/>
</dbReference>
<comment type="caution">
    <text evidence="4">The sequence shown here is derived from an EMBL/GenBank/DDBJ whole genome shotgun (WGS) entry which is preliminary data.</text>
</comment>
<protein>
    <submittedName>
        <fullName evidence="4">Tetratricopeptide repeat protein</fullName>
    </submittedName>
</protein>
<dbReference type="PANTHER" id="PTHR44858:SF1">
    <property type="entry name" value="UDP-N-ACETYLGLUCOSAMINE--PEPTIDE N-ACETYLGLUCOSAMINYLTRANSFERASE SPINDLY-RELATED"/>
    <property type="match status" value="1"/>
</dbReference>
<feature type="repeat" description="TPR" evidence="3">
    <location>
        <begin position="556"/>
        <end position="589"/>
    </location>
</feature>
<feature type="repeat" description="TPR" evidence="3">
    <location>
        <begin position="311"/>
        <end position="344"/>
    </location>
</feature>
<keyword evidence="2 3" id="KW-0802">TPR repeat</keyword>
<reference evidence="4" key="1">
    <citation type="journal article" date="2020" name="mSystems">
        <title>Genome- and Community-Level Interaction Insights into Carbon Utilization and Element Cycling Functions of Hydrothermarchaeota in Hydrothermal Sediment.</title>
        <authorList>
            <person name="Zhou Z."/>
            <person name="Liu Y."/>
            <person name="Xu W."/>
            <person name="Pan J."/>
            <person name="Luo Z.H."/>
            <person name="Li M."/>
        </authorList>
    </citation>
    <scope>NUCLEOTIDE SEQUENCE [LARGE SCALE GENOMIC DNA]</scope>
    <source>
        <strain evidence="4">HyVt-577</strain>
    </source>
</reference>
<dbReference type="Proteomes" id="UP000885779">
    <property type="component" value="Unassembled WGS sequence"/>
</dbReference>
<evidence type="ECO:0000313" key="4">
    <source>
        <dbReference type="EMBL" id="HGY55896.1"/>
    </source>
</evidence>
<evidence type="ECO:0000256" key="3">
    <source>
        <dbReference type="PROSITE-ProRule" id="PRU00339"/>
    </source>
</evidence>
<sequence length="601" mass="69721">MKFKVFIISLLILSSLFGQDKRRIGLIPLENKGNSKYDWVSYGLEYLLVNKFSVLSIFYIPENSIFKKALKESGYGSRPLDERMVYHIGKNAEVEVIISGSYQVSGNTLNVTVHFSNTFNGATILENHYSQPLNELFDIANKIVYDMINLAGNGISASEKRLLDFKITSSIKAYESFVRGYMENGKPRPRPEVVIGLFRKAIREDARFWEAYYNLGITYFNDHKYNDALRQFNKVIQALPDFEKPYYGRGLIYERQKKYDLAIADFKKVTEFNSNDYKSFYYLGKISVRKKQYKEAAKYLKKANTINPDYAPAYYEMGNIYYNQGKYRQAIPHFRKATELDADNANYHRKLGDSYYRSQVFFSAYNELKTTIRLRPNDAIAHFLLGITVYKQAVLEELINSFLDLLSNNSNREAVKEKKFNKKEAALDPVKQRKVYEEMADAFAKAAQARPGFMEATFNLALTYHEMGDLDRAEKYYKATLQIKPDLVRAYLKLGELYTEEGKKEEAIDQYRKIFYIEPALIVDKPTLGAEHQYINIYQKFRKELEEKLQANPNNPKNNLVLAKIYQAQGQYGKAANVLRKVLSHSPNNREAKTMLSRLQN</sequence>
<name>A0A7V4U0R8_CALAY</name>
<dbReference type="InterPro" id="IPR019734">
    <property type="entry name" value="TPR_rpt"/>
</dbReference>
<organism evidence="4">
    <name type="scientific">Caldithrix abyssi</name>
    <dbReference type="NCBI Taxonomy" id="187145"/>
    <lineage>
        <taxon>Bacteria</taxon>
        <taxon>Pseudomonadati</taxon>
        <taxon>Calditrichota</taxon>
        <taxon>Calditrichia</taxon>
        <taxon>Calditrichales</taxon>
        <taxon>Calditrichaceae</taxon>
        <taxon>Caldithrix</taxon>
    </lineage>
</organism>
<dbReference type="Pfam" id="PF13414">
    <property type="entry name" value="TPR_11"/>
    <property type="match status" value="1"/>
</dbReference>
<dbReference type="InterPro" id="IPR050498">
    <property type="entry name" value="Ycf3"/>
</dbReference>
<dbReference type="EMBL" id="DRQG01000086">
    <property type="protein sequence ID" value="HGY55896.1"/>
    <property type="molecule type" value="Genomic_DNA"/>
</dbReference>
<dbReference type="Pfam" id="PF07719">
    <property type="entry name" value="TPR_2"/>
    <property type="match status" value="1"/>
</dbReference>
<dbReference type="Pfam" id="PF14559">
    <property type="entry name" value="TPR_19"/>
    <property type="match status" value="1"/>
</dbReference>
<dbReference type="AlphaFoldDB" id="A0A7V4U0R8"/>
<feature type="repeat" description="TPR" evidence="3">
    <location>
        <begin position="454"/>
        <end position="487"/>
    </location>
</feature>
<dbReference type="SMART" id="SM00028">
    <property type="entry name" value="TPR"/>
    <property type="match status" value="8"/>
</dbReference>
<evidence type="ECO:0000256" key="2">
    <source>
        <dbReference type="ARBA" id="ARBA00022803"/>
    </source>
</evidence>
<proteinExistence type="predicted"/>
<dbReference type="InterPro" id="IPR011990">
    <property type="entry name" value="TPR-like_helical_dom_sf"/>
</dbReference>
<dbReference type="SUPFAM" id="SSF48452">
    <property type="entry name" value="TPR-like"/>
    <property type="match status" value="2"/>
</dbReference>
<accession>A0A7V4U0R8</accession>